<dbReference type="SMART" id="SM00066">
    <property type="entry name" value="GAL4"/>
    <property type="match status" value="1"/>
</dbReference>
<keyword evidence="4" id="KW-0804">Transcription</keyword>
<dbReference type="Gene3D" id="4.10.240.10">
    <property type="entry name" value="Zn(2)-C6 fungal-type DNA-binding domain"/>
    <property type="match status" value="1"/>
</dbReference>
<feature type="region of interest" description="Disordered" evidence="7">
    <location>
        <begin position="79"/>
        <end position="116"/>
    </location>
</feature>
<evidence type="ECO:0000256" key="2">
    <source>
        <dbReference type="ARBA" id="ARBA00022833"/>
    </source>
</evidence>
<dbReference type="EMBL" id="MU860024">
    <property type="protein sequence ID" value="KAK4241289.1"/>
    <property type="molecule type" value="Genomic_DNA"/>
</dbReference>
<dbReference type="Pfam" id="PF00172">
    <property type="entry name" value="Zn_clus"/>
    <property type="match status" value="1"/>
</dbReference>
<feature type="non-terminal residue" evidence="10">
    <location>
        <position position="1"/>
    </location>
</feature>
<keyword evidence="1" id="KW-0479">Metal-binding</keyword>
<evidence type="ECO:0000256" key="5">
    <source>
        <dbReference type="ARBA" id="ARBA00023242"/>
    </source>
</evidence>
<feature type="domain" description="Zn(2)-C6 fungal-type" evidence="8">
    <location>
        <begin position="47"/>
        <end position="77"/>
    </location>
</feature>
<reference evidence="10" key="1">
    <citation type="journal article" date="2023" name="Mol. Phylogenet. Evol.">
        <title>Genome-scale phylogeny and comparative genomics of the fungal order Sordariales.</title>
        <authorList>
            <person name="Hensen N."/>
            <person name="Bonometti L."/>
            <person name="Westerberg I."/>
            <person name="Brannstrom I.O."/>
            <person name="Guillou S."/>
            <person name="Cros-Aarteil S."/>
            <person name="Calhoun S."/>
            <person name="Haridas S."/>
            <person name="Kuo A."/>
            <person name="Mondo S."/>
            <person name="Pangilinan J."/>
            <person name="Riley R."/>
            <person name="LaButti K."/>
            <person name="Andreopoulos B."/>
            <person name="Lipzen A."/>
            <person name="Chen C."/>
            <person name="Yan M."/>
            <person name="Daum C."/>
            <person name="Ng V."/>
            <person name="Clum A."/>
            <person name="Steindorff A."/>
            <person name="Ohm R.A."/>
            <person name="Martin F."/>
            <person name="Silar P."/>
            <person name="Natvig D.O."/>
            <person name="Lalanne C."/>
            <person name="Gautier V."/>
            <person name="Ament-Velasquez S.L."/>
            <person name="Kruys A."/>
            <person name="Hutchinson M.I."/>
            <person name="Powell A.J."/>
            <person name="Barry K."/>
            <person name="Miller A.N."/>
            <person name="Grigoriev I.V."/>
            <person name="Debuchy R."/>
            <person name="Gladieux P."/>
            <person name="Hiltunen Thoren M."/>
            <person name="Johannesson H."/>
        </authorList>
    </citation>
    <scope>NUCLEOTIDE SEQUENCE</scope>
    <source>
        <strain evidence="10">CBS 532.94</strain>
    </source>
</reference>
<dbReference type="PROSITE" id="PS00463">
    <property type="entry name" value="ZN2_CY6_FUNGAL_1"/>
    <property type="match status" value="1"/>
</dbReference>
<organism evidence="10 11">
    <name type="scientific">Achaetomium macrosporum</name>
    <dbReference type="NCBI Taxonomy" id="79813"/>
    <lineage>
        <taxon>Eukaryota</taxon>
        <taxon>Fungi</taxon>
        <taxon>Dikarya</taxon>
        <taxon>Ascomycota</taxon>
        <taxon>Pezizomycotina</taxon>
        <taxon>Sordariomycetes</taxon>
        <taxon>Sordariomycetidae</taxon>
        <taxon>Sordariales</taxon>
        <taxon>Chaetomiaceae</taxon>
        <taxon>Achaetomium</taxon>
    </lineage>
</organism>
<dbReference type="PANTHER" id="PTHR47660:SF3">
    <property type="entry name" value="FINGER DOMAIN PROTEIN, PUTATIVE (AFU_ORTHOLOGUE AFUA_4G03310)-RELATED"/>
    <property type="match status" value="1"/>
</dbReference>
<dbReference type="InterPro" id="IPR036864">
    <property type="entry name" value="Zn2-C6_fun-type_DNA-bd_sf"/>
</dbReference>
<evidence type="ECO:0000256" key="1">
    <source>
        <dbReference type="ARBA" id="ARBA00022723"/>
    </source>
</evidence>
<keyword evidence="5" id="KW-0539">Nucleus</keyword>
<evidence type="ECO:0000256" key="6">
    <source>
        <dbReference type="PROSITE-ProRule" id="PRU00042"/>
    </source>
</evidence>
<dbReference type="GO" id="GO:0008270">
    <property type="term" value="F:zinc ion binding"/>
    <property type="evidence" value="ECO:0007669"/>
    <property type="project" value="UniProtKB-KW"/>
</dbReference>
<evidence type="ECO:0000259" key="8">
    <source>
        <dbReference type="PROSITE" id="PS50048"/>
    </source>
</evidence>
<proteinExistence type="predicted"/>
<evidence type="ECO:0000313" key="10">
    <source>
        <dbReference type="EMBL" id="KAK4241289.1"/>
    </source>
</evidence>
<sequence>IEMSERDMQSVLRCGRCNKPFDKQSTLKRHGYYCRSRKDEPNPRARSCNFCARRKARCDNKRPACSACMSKGIECHYPANTPRDAGRGPKSVHRRPDRDAPPAQVPETASALVPGSSSHHSFLDDALAISDLAASANTGDAYLGWDDPGIDFTELILPQMDDGAIQFSPALSSTAVRESTPSTVQLQETTIQSPPVSIPTSPFYLIGSFVPRPKSGMSAQRTAKLLLQNLKSYPLMMLRHNTLPPFIHPRLLSDFERSDMEPLHNCMSLLHMIGSRLPGSRKLFWRNVRMECERFCKEYRGWNKWELLAALQALAIYLIIRLDEGQMEHSDVDFLLVAAVTEIAEPLGHTGTMPSDSDSELSWDDWIFEESKRRICVIYQVVDMLVFWEPAALCDIRKTDLLLAPLPARRQLWEARDEATWKAESKREKADARETAFALAANGELVKVHGRQVHCTNGVVRLHKPLDASTPSPWSTANWDEWCSEMDGFGGLVMLASSLTA</sequence>
<protein>
    <recommendedName>
        <fullName evidence="12">Zn(2)-C6 fungal-type domain-containing protein</fullName>
    </recommendedName>
</protein>
<keyword evidence="6" id="KW-0863">Zinc-finger</keyword>
<evidence type="ECO:0000259" key="9">
    <source>
        <dbReference type="PROSITE" id="PS50157"/>
    </source>
</evidence>
<dbReference type="AlphaFoldDB" id="A0AAN7CFU3"/>
<name>A0AAN7CFU3_9PEZI</name>
<evidence type="ECO:0000256" key="3">
    <source>
        <dbReference type="ARBA" id="ARBA00023015"/>
    </source>
</evidence>
<dbReference type="Proteomes" id="UP001303760">
    <property type="component" value="Unassembled WGS sequence"/>
</dbReference>
<dbReference type="InterPro" id="IPR013087">
    <property type="entry name" value="Znf_C2H2_type"/>
</dbReference>
<keyword evidence="11" id="KW-1185">Reference proteome</keyword>
<evidence type="ECO:0008006" key="12">
    <source>
        <dbReference type="Google" id="ProtNLM"/>
    </source>
</evidence>
<comment type="caution">
    <text evidence="10">The sequence shown here is derived from an EMBL/GenBank/DDBJ whole genome shotgun (WGS) entry which is preliminary data.</text>
</comment>
<dbReference type="PROSITE" id="PS50157">
    <property type="entry name" value="ZINC_FINGER_C2H2_2"/>
    <property type="match status" value="1"/>
</dbReference>
<dbReference type="PANTHER" id="PTHR47660">
    <property type="entry name" value="TRANSCRIPTION FACTOR WITH C2H2 AND ZN(2)-CYS(6) DNA BINDING DOMAIN (EUROFUNG)-RELATED-RELATED"/>
    <property type="match status" value="1"/>
</dbReference>
<accession>A0AAN7CFU3</accession>
<reference evidence="10" key="2">
    <citation type="submission" date="2023-05" db="EMBL/GenBank/DDBJ databases">
        <authorList>
            <consortium name="Lawrence Berkeley National Laboratory"/>
            <person name="Steindorff A."/>
            <person name="Hensen N."/>
            <person name="Bonometti L."/>
            <person name="Westerberg I."/>
            <person name="Brannstrom I.O."/>
            <person name="Guillou S."/>
            <person name="Cros-Aarteil S."/>
            <person name="Calhoun S."/>
            <person name="Haridas S."/>
            <person name="Kuo A."/>
            <person name="Mondo S."/>
            <person name="Pangilinan J."/>
            <person name="Riley R."/>
            <person name="Labutti K."/>
            <person name="Andreopoulos B."/>
            <person name="Lipzen A."/>
            <person name="Chen C."/>
            <person name="Yanf M."/>
            <person name="Daum C."/>
            <person name="Ng V."/>
            <person name="Clum A."/>
            <person name="Ohm R."/>
            <person name="Martin F."/>
            <person name="Silar P."/>
            <person name="Natvig D."/>
            <person name="Lalanne C."/>
            <person name="Gautier V."/>
            <person name="Ament-Velasquez S.L."/>
            <person name="Kruys A."/>
            <person name="Hutchinson M.I."/>
            <person name="Powell A.J."/>
            <person name="Barry K."/>
            <person name="Miller A.N."/>
            <person name="Grigoriev I.V."/>
            <person name="Debuchy R."/>
            <person name="Gladieux P."/>
            <person name="Thoren M.H."/>
            <person name="Johannesson H."/>
        </authorList>
    </citation>
    <scope>NUCLEOTIDE SEQUENCE</scope>
    <source>
        <strain evidence="10">CBS 532.94</strain>
    </source>
</reference>
<dbReference type="InterPro" id="IPR001138">
    <property type="entry name" value="Zn2Cys6_DnaBD"/>
</dbReference>
<feature type="domain" description="C2H2-type" evidence="9">
    <location>
        <begin position="12"/>
        <end position="41"/>
    </location>
</feature>
<dbReference type="CDD" id="cd00067">
    <property type="entry name" value="GAL4"/>
    <property type="match status" value="1"/>
</dbReference>
<evidence type="ECO:0000313" key="11">
    <source>
        <dbReference type="Proteomes" id="UP001303760"/>
    </source>
</evidence>
<keyword evidence="3" id="KW-0805">Transcription regulation</keyword>
<keyword evidence="2" id="KW-0862">Zinc</keyword>
<dbReference type="GO" id="GO:0000981">
    <property type="term" value="F:DNA-binding transcription factor activity, RNA polymerase II-specific"/>
    <property type="evidence" value="ECO:0007669"/>
    <property type="project" value="InterPro"/>
</dbReference>
<dbReference type="SUPFAM" id="SSF57701">
    <property type="entry name" value="Zn2/Cys6 DNA-binding domain"/>
    <property type="match status" value="1"/>
</dbReference>
<dbReference type="PROSITE" id="PS50048">
    <property type="entry name" value="ZN2_CY6_FUNGAL_2"/>
    <property type="match status" value="1"/>
</dbReference>
<evidence type="ECO:0000256" key="4">
    <source>
        <dbReference type="ARBA" id="ARBA00023163"/>
    </source>
</evidence>
<gene>
    <name evidence="10" type="ORF">C8A03DRAFT_12404</name>
</gene>
<evidence type="ECO:0000256" key="7">
    <source>
        <dbReference type="SAM" id="MobiDB-lite"/>
    </source>
</evidence>